<dbReference type="AlphaFoldDB" id="A0A4R8IGH1"/>
<reference evidence="1 2" key="1">
    <citation type="submission" date="2019-03" db="EMBL/GenBank/DDBJ databases">
        <title>Genomic Encyclopedia of Type Strains, Phase III (KMG-III): the genomes of soil and plant-associated and newly described type strains.</title>
        <authorList>
            <person name="Whitman W."/>
        </authorList>
    </citation>
    <scope>NUCLEOTIDE SEQUENCE [LARGE SCALE GENOMIC DNA]</scope>
    <source>
        <strain evidence="1 2">CGMCC 1.12802</strain>
    </source>
</reference>
<dbReference type="Proteomes" id="UP000295313">
    <property type="component" value="Unassembled WGS sequence"/>
</dbReference>
<gene>
    <name evidence="1" type="ORF">B0I22_2550</name>
</gene>
<dbReference type="EMBL" id="SOEO01000002">
    <property type="protein sequence ID" value="TDX84908.1"/>
    <property type="molecule type" value="Genomic_DNA"/>
</dbReference>
<proteinExistence type="predicted"/>
<dbReference type="RefSeq" id="WP_133945105.1">
    <property type="nucleotide sequence ID" value="NZ_SOEO01000002.1"/>
</dbReference>
<evidence type="ECO:0000313" key="1">
    <source>
        <dbReference type="EMBL" id="TDX84908.1"/>
    </source>
</evidence>
<evidence type="ECO:0000313" key="2">
    <source>
        <dbReference type="Proteomes" id="UP000295313"/>
    </source>
</evidence>
<dbReference type="OrthoDB" id="5880027at2"/>
<accession>A0A4R8IGH1</accession>
<comment type="caution">
    <text evidence="1">The sequence shown here is derived from an EMBL/GenBank/DDBJ whole genome shotgun (WGS) entry which is preliminary data.</text>
</comment>
<sequence length="115" mass="13307">MSQPLEIVNSTDHIVKGEVTYMTIFCTSHYFFVKPNSKWKSEKRGICPIVEVSAEIKTPRGIFTAKPFISIGTTHSRFEVVELRENIFKVIRMRNAETKKPAVIKNHNHSFIDQR</sequence>
<protein>
    <submittedName>
        <fullName evidence="1">Uncharacterized protein</fullName>
    </submittedName>
</protein>
<keyword evidence="2" id="KW-1185">Reference proteome</keyword>
<name>A0A4R8IGH1_9FLAO</name>
<organism evidence="1 2">
    <name type="scientific">Epilithonimonas xixisoli</name>
    <dbReference type="NCBI Taxonomy" id="1476462"/>
    <lineage>
        <taxon>Bacteria</taxon>
        <taxon>Pseudomonadati</taxon>
        <taxon>Bacteroidota</taxon>
        <taxon>Flavobacteriia</taxon>
        <taxon>Flavobacteriales</taxon>
        <taxon>Weeksellaceae</taxon>
        <taxon>Chryseobacterium group</taxon>
        <taxon>Epilithonimonas</taxon>
    </lineage>
</organism>